<dbReference type="GO" id="GO:0006260">
    <property type="term" value="P:DNA replication"/>
    <property type="evidence" value="ECO:0007669"/>
    <property type="project" value="InterPro"/>
</dbReference>
<dbReference type="Gene3D" id="1.10.150.80">
    <property type="entry name" value="HRDC domain"/>
    <property type="match status" value="1"/>
</dbReference>
<evidence type="ECO:0000256" key="1">
    <source>
        <dbReference type="ARBA" id="ARBA00001946"/>
    </source>
</evidence>
<dbReference type="CDD" id="cd17920">
    <property type="entry name" value="DEXHc_RecQ"/>
    <property type="match status" value="1"/>
</dbReference>
<organism evidence="22 23">
    <name type="scientific">Canicola haemoglobinophilus</name>
    <dbReference type="NCBI Taxonomy" id="733"/>
    <lineage>
        <taxon>Bacteria</taxon>
        <taxon>Pseudomonadati</taxon>
        <taxon>Pseudomonadota</taxon>
        <taxon>Gammaproteobacteria</taxon>
        <taxon>Pasteurellales</taxon>
        <taxon>Pasteurellaceae</taxon>
        <taxon>Canicola</taxon>
    </lineage>
</organism>
<comment type="cofactor">
    <cofactor evidence="1">
        <name>Mg(2+)</name>
        <dbReference type="ChEBI" id="CHEBI:18420"/>
    </cofactor>
</comment>
<evidence type="ECO:0000259" key="21">
    <source>
        <dbReference type="PROSITE" id="PS51194"/>
    </source>
</evidence>
<evidence type="ECO:0000256" key="2">
    <source>
        <dbReference type="ARBA" id="ARBA00001947"/>
    </source>
</evidence>
<comment type="caution">
    <text evidence="22">The sequence shown here is derived from an EMBL/GenBank/DDBJ whole genome shotgun (WGS) entry which is preliminary data.</text>
</comment>
<dbReference type="InterPro" id="IPR001650">
    <property type="entry name" value="Helicase_C-like"/>
</dbReference>
<keyword evidence="13" id="KW-0234">DNA repair</keyword>
<evidence type="ECO:0000256" key="4">
    <source>
        <dbReference type="ARBA" id="ARBA00022723"/>
    </source>
</evidence>
<dbReference type="GO" id="GO:0003677">
    <property type="term" value="F:DNA binding"/>
    <property type="evidence" value="ECO:0007669"/>
    <property type="project" value="UniProtKB-KW"/>
</dbReference>
<evidence type="ECO:0000256" key="14">
    <source>
        <dbReference type="ARBA" id="ARBA00023235"/>
    </source>
</evidence>
<evidence type="ECO:0000259" key="20">
    <source>
        <dbReference type="PROSITE" id="PS51192"/>
    </source>
</evidence>
<keyword evidence="4" id="KW-0479">Metal-binding</keyword>
<dbReference type="PROSITE" id="PS51192">
    <property type="entry name" value="HELICASE_ATP_BIND_1"/>
    <property type="match status" value="1"/>
</dbReference>
<dbReference type="GO" id="GO:0005524">
    <property type="term" value="F:ATP binding"/>
    <property type="evidence" value="ECO:0007669"/>
    <property type="project" value="UniProtKB-KW"/>
</dbReference>
<keyword evidence="7 22" id="KW-0378">Hydrolase</keyword>
<dbReference type="PANTHER" id="PTHR13710">
    <property type="entry name" value="DNA HELICASE RECQ FAMILY MEMBER"/>
    <property type="match status" value="1"/>
</dbReference>
<name>A0AB38HA95_9PAST</name>
<dbReference type="GO" id="GO:0030894">
    <property type="term" value="C:replisome"/>
    <property type="evidence" value="ECO:0007669"/>
    <property type="project" value="TreeGrafter"/>
</dbReference>
<dbReference type="Gene3D" id="1.10.10.10">
    <property type="entry name" value="Winged helix-like DNA-binding domain superfamily/Winged helix DNA-binding domain"/>
    <property type="match status" value="1"/>
</dbReference>
<gene>
    <name evidence="22" type="primary">recQ</name>
    <name evidence="22" type="ORF">NCTC8540_01742</name>
</gene>
<keyword evidence="14" id="KW-0413">Isomerase</keyword>
<evidence type="ECO:0000256" key="3">
    <source>
        <dbReference type="ARBA" id="ARBA00005446"/>
    </source>
</evidence>
<keyword evidence="10" id="KW-0067">ATP-binding</keyword>
<comment type="function">
    <text evidence="17">An ATP-dependent DNA helicase which unwinds DNA in a 3'-5' direction. Plays a role in recombination.</text>
</comment>
<dbReference type="Pfam" id="PF00271">
    <property type="entry name" value="Helicase_C"/>
    <property type="match status" value="1"/>
</dbReference>
<dbReference type="InterPro" id="IPR032284">
    <property type="entry name" value="RecQ_Zn-bd"/>
</dbReference>
<dbReference type="SUPFAM" id="SSF52540">
    <property type="entry name" value="P-loop containing nucleoside triphosphate hydrolases"/>
    <property type="match status" value="2"/>
</dbReference>
<dbReference type="FunFam" id="3.40.50.300:FF:000296">
    <property type="entry name" value="ATP-dependent DNA helicase RecQ"/>
    <property type="match status" value="1"/>
</dbReference>
<dbReference type="FunFam" id="1.10.10.10:FF:000175">
    <property type="entry name" value="ATP-dependent DNA helicase RecQ"/>
    <property type="match status" value="1"/>
</dbReference>
<dbReference type="Pfam" id="PF00270">
    <property type="entry name" value="DEAD"/>
    <property type="match status" value="1"/>
</dbReference>
<dbReference type="CDD" id="cd18794">
    <property type="entry name" value="SF2_C_RecQ"/>
    <property type="match status" value="1"/>
</dbReference>
<evidence type="ECO:0000256" key="10">
    <source>
        <dbReference type="ARBA" id="ARBA00022840"/>
    </source>
</evidence>
<sequence>MSVEEWKQQKSAVDFKQISAEKSTALAVLHSVFGYQSFRKGQQEVIEATLAKQDSLVIMATGNGKSLCYQIPALCFSGLTLVISPLISLMKDQVDQLLANGINADYLNSSQTFEQQQLVQNKAMSGELKLLYISPEKAMTTSFFHFISHCKVSFIAIDEAHCISQWGHDFRPEYTQLGGLKASFPDAPIMALTATADQATRQDILVHLKLADPHIYIGSFDRPNIRYSLVEKFKPMEQLTQFVVRQKGKSGIVYCNSRNKVERIAENLRKKGISAEAYHAGMSNEQREFVQRTFQRDNVQVVVATIAFGMGINKSNVRFVVHFDLPRSIEAYYQETGRAGRDDLPAEAVLFYEPADYAWLQKILLEKPENPQRQIEQHKLQSIGEFAESQTCRRLVLLNYFGEYRQKPCNNCDICLDPPKKYDGLVDAQKVMSTIYRVGQRFGAAYVIAVLRGSHNQKIKDHQHEQLSVFGIGKDRSREYWQSVIRQLIHLGLVKQVIERFNSTLQLTQEALPILRGEQPLQLAVPRISSITNVVMTSKSAVKNYDKNLFARLRFLRKQIADKENIPPYIVFNDATLQEMAQYKPTTEQEMLQINGVGLIKLERFAQPFMALIREHQSSRNQ</sequence>
<dbReference type="InterPro" id="IPR036388">
    <property type="entry name" value="WH-like_DNA-bd_sf"/>
</dbReference>
<feature type="domain" description="Helicase ATP-binding" evidence="20">
    <location>
        <begin position="46"/>
        <end position="214"/>
    </location>
</feature>
<dbReference type="InterPro" id="IPR002121">
    <property type="entry name" value="HRDC_dom"/>
</dbReference>
<dbReference type="FunFam" id="1.10.150.80:FF:000002">
    <property type="entry name" value="ATP-dependent DNA helicase RecQ"/>
    <property type="match status" value="1"/>
</dbReference>
<evidence type="ECO:0000256" key="15">
    <source>
        <dbReference type="ARBA" id="ARBA00034617"/>
    </source>
</evidence>
<dbReference type="SMART" id="SM00490">
    <property type="entry name" value="HELICc"/>
    <property type="match status" value="1"/>
</dbReference>
<evidence type="ECO:0000256" key="16">
    <source>
        <dbReference type="ARBA" id="ARBA00049360"/>
    </source>
</evidence>
<comment type="catalytic activity">
    <reaction evidence="15">
        <text>Couples ATP hydrolysis with the unwinding of duplex DNA by translocating in the 3'-5' direction.</text>
        <dbReference type="EC" id="5.6.2.4"/>
    </reaction>
</comment>
<evidence type="ECO:0000256" key="18">
    <source>
        <dbReference type="NCBIfam" id="TIGR01389"/>
    </source>
</evidence>
<dbReference type="SUPFAM" id="SSF47819">
    <property type="entry name" value="HRDC-like"/>
    <property type="match status" value="1"/>
</dbReference>
<evidence type="ECO:0000313" key="23">
    <source>
        <dbReference type="Proteomes" id="UP000254496"/>
    </source>
</evidence>
<feature type="domain" description="Helicase C-terminal" evidence="21">
    <location>
        <begin position="238"/>
        <end position="383"/>
    </location>
</feature>
<dbReference type="NCBIfam" id="TIGR01389">
    <property type="entry name" value="recQ"/>
    <property type="match status" value="1"/>
</dbReference>
<dbReference type="InterPro" id="IPR011545">
    <property type="entry name" value="DEAD/DEAH_box_helicase_dom"/>
</dbReference>
<dbReference type="GO" id="GO:0046872">
    <property type="term" value="F:metal ion binding"/>
    <property type="evidence" value="ECO:0007669"/>
    <property type="project" value="UniProtKB-KW"/>
</dbReference>
<keyword evidence="5" id="KW-0547">Nucleotide-binding</keyword>
<dbReference type="SMART" id="SM00956">
    <property type="entry name" value="RQC"/>
    <property type="match status" value="1"/>
</dbReference>
<reference evidence="22 23" key="1">
    <citation type="submission" date="2018-06" db="EMBL/GenBank/DDBJ databases">
        <authorList>
            <consortium name="Pathogen Informatics"/>
            <person name="Doyle S."/>
        </authorList>
    </citation>
    <scope>NUCLEOTIDE SEQUENCE [LARGE SCALE GENOMIC DNA]</scope>
    <source>
        <strain evidence="22 23">NCTC8540</strain>
    </source>
</reference>
<dbReference type="Pfam" id="PF00570">
    <property type="entry name" value="HRDC"/>
    <property type="match status" value="1"/>
</dbReference>
<dbReference type="PROSITE" id="PS50967">
    <property type="entry name" value="HRDC"/>
    <property type="match status" value="1"/>
</dbReference>
<evidence type="ECO:0000256" key="8">
    <source>
        <dbReference type="ARBA" id="ARBA00022806"/>
    </source>
</evidence>
<dbReference type="Gene3D" id="3.40.50.300">
    <property type="entry name" value="P-loop containing nucleotide triphosphate hydrolases"/>
    <property type="match status" value="2"/>
</dbReference>
<dbReference type="Pfam" id="PF09382">
    <property type="entry name" value="RQC"/>
    <property type="match status" value="1"/>
</dbReference>
<evidence type="ECO:0000256" key="9">
    <source>
        <dbReference type="ARBA" id="ARBA00022833"/>
    </source>
</evidence>
<evidence type="ECO:0000256" key="17">
    <source>
        <dbReference type="ARBA" id="ARBA00059668"/>
    </source>
</evidence>
<evidence type="ECO:0000256" key="7">
    <source>
        <dbReference type="ARBA" id="ARBA00022801"/>
    </source>
</evidence>
<dbReference type="InterPro" id="IPR027417">
    <property type="entry name" value="P-loop_NTPase"/>
</dbReference>
<evidence type="ECO:0000256" key="13">
    <source>
        <dbReference type="ARBA" id="ARBA00023204"/>
    </source>
</evidence>
<proteinExistence type="inferred from homology"/>
<dbReference type="PANTHER" id="PTHR13710:SF105">
    <property type="entry name" value="ATP-DEPENDENT DNA HELICASE Q1"/>
    <property type="match status" value="1"/>
</dbReference>
<dbReference type="Pfam" id="PF16124">
    <property type="entry name" value="RecQ_Zn_bind"/>
    <property type="match status" value="1"/>
</dbReference>
<feature type="domain" description="HRDC" evidence="19">
    <location>
        <begin position="543"/>
        <end position="622"/>
    </location>
</feature>
<dbReference type="GO" id="GO:0005737">
    <property type="term" value="C:cytoplasm"/>
    <property type="evidence" value="ECO:0007669"/>
    <property type="project" value="TreeGrafter"/>
</dbReference>
<keyword evidence="12" id="KW-0233">DNA recombination</keyword>
<evidence type="ECO:0000256" key="11">
    <source>
        <dbReference type="ARBA" id="ARBA00023125"/>
    </source>
</evidence>
<dbReference type="EMBL" id="UGHJ01000001">
    <property type="protein sequence ID" value="STO69217.1"/>
    <property type="molecule type" value="Genomic_DNA"/>
</dbReference>
<dbReference type="AlphaFoldDB" id="A0AB38HA95"/>
<keyword evidence="11" id="KW-0238">DNA-binding</keyword>
<keyword evidence="9" id="KW-0862">Zinc</keyword>
<dbReference type="InterPro" id="IPR014001">
    <property type="entry name" value="Helicase_ATP-bd"/>
</dbReference>
<comment type="similarity">
    <text evidence="3">Belongs to the helicase family. RecQ subfamily.</text>
</comment>
<accession>A0AB38HA95</accession>
<protein>
    <recommendedName>
        <fullName evidence="18">DNA helicase RecQ</fullName>
        <ecNumber evidence="18">5.6.2.4</ecNumber>
    </recommendedName>
</protein>
<dbReference type="FunFam" id="3.40.50.300:FF:000156">
    <property type="entry name" value="ATP-dependent DNA helicase recQ"/>
    <property type="match status" value="1"/>
</dbReference>
<evidence type="ECO:0000256" key="12">
    <source>
        <dbReference type="ARBA" id="ARBA00023172"/>
    </source>
</evidence>
<dbReference type="GO" id="GO:0043138">
    <property type="term" value="F:3'-5' DNA helicase activity"/>
    <property type="evidence" value="ECO:0007669"/>
    <property type="project" value="UniProtKB-EC"/>
</dbReference>
<dbReference type="InterPro" id="IPR010997">
    <property type="entry name" value="HRDC-like_sf"/>
</dbReference>
<dbReference type="GO" id="GO:0009378">
    <property type="term" value="F:four-way junction helicase activity"/>
    <property type="evidence" value="ECO:0007669"/>
    <property type="project" value="TreeGrafter"/>
</dbReference>
<dbReference type="GO" id="GO:0006310">
    <property type="term" value="P:DNA recombination"/>
    <property type="evidence" value="ECO:0007669"/>
    <property type="project" value="UniProtKB-UniRule"/>
</dbReference>
<dbReference type="InterPro" id="IPR018982">
    <property type="entry name" value="RQC_domain"/>
</dbReference>
<dbReference type="InterPro" id="IPR044876">
    <property type="entry name" value="HRDC_dom_sf"/>
</dbReference>
<dbReference type="EC" id="5.6.2.4" evidence="18"/>
<dbReference type="PROSITE" id="PS51194">
    <property type="entry name" value="HELICASE_CTER"/>
    <property type="match status" value="1"/>
</dbReference>
<dbReference type="GO" id="GO:0016787">
    <property type="term" value="F:hydrolase activity"/>
    <property type="evidence" value="ECO:0007669"/>
    <property type="project" value="UniProtKB-KW"/>
</dbReference>
<keyword evidence="8 22" id="KW-0347">Helicase</keyword>
<dbReference type="InterPro" id="IPR004589">
    <property type="entry name" value="DNA_helicase_ATP-dep_RecQ"/>
</dbReference>
<dbReference type="NCBIfam" id="TIGR00614">
    <property type="entry name" value="recQ_fam"/>
    <property type="match status" value="1"/>
</dbReference>
<dbReference type="SMART" id="SM00341">
    <property type="entry name" value="HRDC"/>
    <property type="match status" value="1"/>
</dbReference>
<dbReference type="GO" id="GO:0043590">
    <property type="term" value="C:bacterial nucleoid"/>
    <property type="evidence" value="ECO:0007669"/>
    <property type="project" value="TreeGrafter"/>
</dbReference>
<dbReference type="Proteomes" id="UP000254496">
    <property type="component" value="Unassembled WGS sequence"/>
</dbReference>
<dbReference type="InterPro" id="IPR006293">
    <property type="entry name" value="DNA_helicase_ATP-dep_RecQ_bac"/>
</dbReference>
<evidence type="ECO:0000313" key="22">
    <source>
        <dbReference type="EMBL" id="STO69217.1"/>
    </source>
</evidence>
<dbReference type="SMART" id="SM00487">
    <property type="entry name" value="DEXDc"/>
    <property type="match status" value="1"/>
</dbReference>
<dbReference type="RefSeq" id="WP_115073289.1">
    <property type="nucleotide sequence ID" value="NZ_UGHE01000002.1"/>
</dbReference>
<keyword evidence="6" id="KW-0227">DNA damage</keyword>
<evidence type="ECO:0000259" key="19">
    <source>
        <dbReference type="PROSITE" id="PS50967"/>
    </source>
</evidence>
<dbReference type="GO" id="GO:0009432">
    <property type="term" value="P:SOS response"/>
    <property type="evidence" value="ECO:0007669"/>
    <property type="project" value="UniProtKB-UniRule"/>
</dbReference>
<evidence type="ECO:0000256" key="6">
    <source>
        <dbReference type="ARBA" id="ARBA00022763"/>
    </source>
</evidence>
<comment type="catalytic activity">
    <reaction evidence="16">
        <text>ATP + H2O = ADP + phosphate + H(+)</text>
        <dbReference type="Rhea" id="RHEA:13065"/>
        <dbReference type="ChEBI" id="CHEBI:15377"/>
        <dbReference type="ChEBI" id="CHEBI:15378"/>
        <dbReference type="ChEBI" id="CHEBI:30616"/>
        <dbReference type="ChEBI" id="CHEBI:43474"/>
        <dbReference type="ChEBI" id="CHEBI:456216"/>
    </reaction>
</comment>
<dbReference type="GO" id="GO:0006281">
    <property type="term" value="P:DNA repair"/>
    <property type="evidence" value="ECO:0007669"/>
    <property type="project" value="UniProtKB-KW"/>
</dbReference>
<evidence type="ECO:0000256" key="5">
    <source>
        <dbReference type="ARBA" id="ARBA00022741"/>
    </source>
</evidence>
<comment type="cofactor">
    <cofactor evidence="2">
        <name>Zn(2+)</name>
        <dbReference type="ChEBI" id="CHEBI:29105"/>
    </cofactor>
</comment>